<comment type="caution">
    <text evidence="1">The sequence shown here is derived from an EMBL/GenBank/DDBJ whole genome shotgun (WGS) entry which is preliminary data.</text>
</comment>
<dbReference type="RefSeq" id="WP_189695368.1">
    <property type="nucleotide sequence ID" value="NZ_BNCM01000027.1"/>
</dbReference>
<keyword evidence="2" id="KW-1185">Reference proteome</keyword>
<evidence type="ECO:0000313" key="1">
    <source>
        <dbReference type="EMBL" id="MBL0706268.1"/>
    </source>
</evidence>
<proteinExistence type="predicted"/>
<protein>
    <submittedName>
        <fullName evidence="1">Uncharacterized protein</fullName>
    </submittedName>
</protein>
<reference evidence="1 2" key="1">
    <citation type="submission" date="2021-01" db="EMBL/GenBank/DDBJ databases">
        <title>Genome public.</title>
        <authorList>
            <person name="Liu C."/>
            <person name="Sun Q."/>
        </authorList>
    </citation>
    <scope>NUCLEOTIDE SEQUENCE [LARGE SCALE GENOMIC DNA]</scope>
    <source>
        <strain evidence="1 2">JC656</strain>
    </source>
</reference>
<sequence length="74" mass="8165">MTAAAKEARTGKVLVSGCDELSPGTEIEARIGGVWHFAGRVEETHPPMGLFWAESPAGERRIIEFEEYEVYRAA</sequence>
<dbReference type="EMBL" id="JAERRC010000029">
    <property type="protein sequence ID" value="MBL0706268.1"/>
    <property type="molecule type" value="Genomic_DNA"/>
</dbReference>
<name>A0ABS1K441_9MICC</name>
<gene>
    <name evidence="1" type="ORF">JJE72_12215</name>
</gene>
<accession>A0ABS1K441</accession>
<organism evidence="1 2">
    <name type="scientific">Sinomonas cellulolyticus</name>
    <dbReference type="NCBI Taxonomy" id="2801916"/>
    <lineage>
        <taxon>Bacteria</taxon>
        <taxon>Bacillati</taxon>
        <taxon>Actinomycetota</taxon>
        <taxon>Actinomycetes</taxon>
        <taxon>Micrococcales</taxon>
        <taxon>Micrococcaceae</taxon>
        <taxon>Sinomonas</taxon>
    </lineage>
</organism>
<evidence type="ECO:0000313" key="2">
    <source>
        <dbReference type="Proteomes" id="UP000639051"/>
    </source>
</evidence>
<dbReference type="Proteomes" id="UP000639051">
    <property type="component" value="Unassembled WGS sequence"/>
</dbReference>